<organism evidence="1 2">
    <name type="scientific">Cenococcum geophilum 1.58</name>
    <dbReference type="NCBI Taxonomy" id="794803"/>
    <lineage>
        <taxon>Eukaryota</taxon>
        <taxon>Fungi</taxon>
        <taxon>Dikarya</taxon>
        <taxon>Ascomycota</taxon>
        <taxon>Pezizomycotina</taxon>
        <taxon>Dothideomycetes</taxon>
        <taxon>Pleosporomycetidae</taxon>
        <taxon>Gloniales</taxon>
        <taxon>Gloniaceae</taxon>
        <taxon>Cenococcum</taxon>
    </lineage>
</organism>
<dbReference type="EMBL" id="KV748260">
    <property type="protein sequence ID" value="OCK87529.1"/>
    <property type="molecule type" value="Genomic_DNA"/>
</dbReference>
<reference evidence="1 2" key="1">
    <citation type="journal article" date="2016" name="Nat. Commun.">
        <title>Ectomycorrhizal ecology is imprinted in the genome of the dominant symbiotic fungus Cenococcum geophilum.</title>
        <authorList>
            <consortium name="DOE Joint Genome Institute"/>
            <person name="Peter M."/>
            <person name="Kohler A."/>
            <person name="Ohm R.A."/>
            <person name="Kuo A."/>
            <person name="Krutzmann J."/>
            <person name="Morin E."/>
            <person name="Arend M."/>
            <person name="Barry K.W."/>
            <person name="Binder M."/>
            <person name="Choi C."/>
            <person name="Clum A."/>
            <person name="Copeland A."/>
            <person name="Grisel N."/>
            <person name="Haridas S."/>
            <person name="Kipfer T."/>
            <person name="LaButti K."/>
            <person name="Lindquist E."/>
            <person name="Lipzen A."/>
            <person name="Maire R."/>
            <person name="Meier B."/>
            <person name="Mihaltcheva S."/>
            <person name="Molinier V."/>
            <person name="Murat C."/>
            <person name="Poggeler S."/>
            <person name="Quandt C.A."/>
            <person name="Sperisen C."/>
            <person name="Tritt A."/>
            <person name="Tisserant E."/>
            <person name="Crous P.W."/>
            <person name="Henrissat B."/>
            <person name="Nehls U."/>
            <person name="Egli S."/>
            <person name="Spatafora J.W."/>
            <person name="Grigoriev I.V."/>
            <person name="Martin F.M."/>
        </authorList>
    </citation>
    <scope>NUCLEOTIDE SEQUENCE [LARGE SCALE GENOMIC DNA]</scope>
    <source>
        <strain evidence="1 2">1.58</strain>
    </source>
</reference>
<gene>
    <name evidence="1" type="ORF">K441DRAFT_670737</name>
</gene>
<name>A0ACC8EMF1_9PEZI</name>
<proteinExistence type="predicted"/>
<evidence type="ECO:0000313" key="1">
    <source>
        <dbReference type="EMBL" id="OCK87529.1"/>
    </source>
</evidence>
<evidence type="ECO:0000313" key="2">
    <source>
        <dbReference type="Proteomes" id="UP000250078"/>
    </source>
</evidence>
<dbReference type="Proteomes" id="UP000250078">
    <property type="component" value="Unassembled WGS sequence"/>
</dbReference>
<accession>A0ACC8EMF1</accession>
<sequence length="107" mass="11616">MLKFVSERLGSSHAAVLLLGLIISTAGYTAGCMSIYWSSQDLAAVVSLFCLALAFIEGWWNQLRLTAAERILVLLPVALNCGLTWVLACSRTQEGRIQSDEKLSADP</sequence>
<keyword evidence="2" id="KW-1185">Reference proteome</keyword>
<protein>
    <submittedName>
        <fullName evidence="1">Uncharacterized protein</fullName>
    </submittedName>
</protein>